<proteinExistence type="predicted"/>
<evidence type="ECO:0000313" key="4">
    <source>
        <dbReference type="EMBL" id="EEY33985.1"/>
    </source>
</evidence>
<keyword evidence="5" id="KW-1185">Reference proteome</keyword>
<dbReference type="Proteomes" id="UP000004226">
    <property type="component" value="Unassembled WGS sequence"/>
</dbReference>
<dbReference type="InterPro" id="IPR051396">
    <property type="entry name" value="Bact_Antivir_Def_Nuclease"/>
</dbReference>
<evidence type="ECO:0000259" key="3">
    <source>
        <dbReference type="Pfam" id="PF20469"/>
    </source>
</evidence>
<reference evidence="4 5" key="1">
    <citation type="submission" date="2009-10" db="EMBL/GenBank/DDBJ databases">
        <authorList>
            <person name="Harkins D.M."/>
            <person name="Madupu R."/>
            <person name="Durkin A.S."/>
            <person name="Torralba M."/>
            <person name="Methe B."/>
            <person name="Sutton G.G."/>
            <person name="Strausberg R.L."/>
            <person name="Nelson K.E."/>
        </authorList>
    </citation>
    <scope>NUCLEOTIDE SEQUENCE [LARGE SCALE GENOMIC DNA]</scope>
    <source>
        <strain evidence="4 5">F0264</strain>
    </source>
</reference>
<dbReference type="InterPro" id="IPR027417">
    <property type="entry name" value="P-loop_NTPase"/>
</dbReference>
<sequence>MFLKSIKINNFRKFRKEGNKVEFTNSKNYQTNVNVASNTTLIVGKNNSGKTTIINALEKLINKNINVSDFNFHYLKEILEKGKIEIPSIEFNIIIGLEEETENKEIKNNDNLNNLLPFMTLKDLKDKEIEITIKYEIEEEEIFKEEIKKIKKIRNKESRFLKFLKILEEARYRFKYYREDKTEVENFDLGKLIEIKTIKANNIEGEKSLQVAFSKIIKYRYKELIENNEEKENIEKKFQEINNNLTEQINEKHGKILNKALNKIFSKKNLEVSLKADLSFDNLINYLLKYEYVDEDLFIPENQFGLGYTNLMMIVANLIDYMEKYPETSFNSKINLICIEEPETYMHPQMQEMFIKYINDVISELLKSHKKNINSQLIISTHSSHILNSKIQFGGSFDSINYIISLDKKIEVIPLKDELISFSGRREDEDFKFIKKHIKFKVSDLFFSDAVILVEGITEYNLLPYYVDKDENLKKYYISLFNINGDYALVYKKLLKLLKIPVLIFTDLDIERIEDEKKSFSQIESLENKTTTNPTLTKFNNSKNISNLPEYLSEENISIYFQRKINEYYPTSFEEALILTNFNNPLLNTVLREIKPQIYEEIVKSKFENNKHNSYKWQKKLKNEKSEFSNKILYNLIITDNNDLKLPNYMEDGLKDLLKRLEKNGRK</sequence>
<dbReference type="PANTHER" id="PTHR43581">
    <property type="entry name" value="ATP/GTP PHOSPHATASE"/>
    <property type="match status" value="1"/>
</dbReference>
<dbReference type="eggNOG" id="COG3593">
    <property type="taxonomic scope" value="Bacteria"/>
</dbReference>
<dbReference type="PANTHER" id="PTHR43581:SF4">
    <property type="entry name" value="ATP_GTP PHOSPHATASE"/>
    <property type="match status" value="1"/>
</dbReference>
<keyword evidence="1" id="KW-0175">Coiled coil</keyword>
<feature type="domain" description="OLD protein-like TOPRIM" evidence="3">
    <location>
        <begin position="446"/>
        <end position="509"/>
    </location>
</feature>
<feature type="coiled-coil region" evidence="1">
    <location>
        <begin position="221"/>
        <end position="251"/>
    </location>
</feature>
<evidence type="ECO:0000259" key="2">
    <source>
        <dbReference type="Pfam" id="PF13175"/>
    </source>
</evidence>
<dbReference type="InterPro" id="IPR041685">
    <property type="entry name" value="AAA_GajA/Old/RecF-like"/>
</dbReference>
<dbReference type="Pfam" id="PF13175">
    <property type="entry name" value="AAA_15"/>
    <property type="match status" value="1"/>
</dbReference>
<dbReference type="SUPFAM" id="SSF52540">
    <property type="entry name" value="P-loop containing nucleoside triphosphate hydrolases"/>
    <property type="match status" value="1"/>
</dbReference>
<evidence type="ECO:0000313" key="5">
    <source>
        <dbReference type="Proteomes" id="UP000004226"/>
    </source>
</evidence>
<dbReference type="Gene3D" id="3.40.50.300">
    <property type="entry name" value="P-loop containing nucleotide triphosphate hydrolases"/>
    <property type="match status" value="1"/>
</dbReference>
<organism evidence="4 5">
    <name type="scientific">Pseudoleptotrichia goodfellowii F0264</name>
    <dbReference type="NCBI Taxonomy" id="596323"/>
    <lineage>
        <taxon>Bacteria</taxon>
        <taxon>Fusobacteriati</taxon>
        <taxon>Fusobacteriota</taxon>
        <taxon>Fusobacteriia</taxon>
        <taxon>Fusobacteriales</taxon>
        <taxon>Leptotrichiaceae</taxon>
        <taxon>Pseudoleptotrichia</taxon>
    </lineage>
</organism>
<dbReference type="CDD" id="cd01026">
    <property type="entry name" value="TOPRIM_OLD"/>
    <property type="match status" value="1"/>
</dbReference>
<dbReference type="EMBL" id="ADAD01000195">
    <property type="protein sequence ID" value="EEY33985.1"/>
    <property type="molecule type" value="Genomic_DNA"/>
</dbReference>
<protein>
    <submittedName>
        <fullName evidence="4">Uncharacterized protein</fullName>
    </submittedName>
</protein>
<dbReference type="InterPro" id="IPR034139">
    <property type="entry name" value="TOPRIM_OLD"/>
</dbReference>
<comment type="caution">
    <text evidence="4">The sequence shown here is derived from an EMBL/GenBank/DDBJ whole genome shotgun (WGS) entry which is preliminary data.</text>
</comment>
<gene>
    <name evidence="4" type="ORF">HMPREF0554_0059</name>
</gene>
<accession>D0GPM5</accession>
<name>D0GPM5_9FUSO</name>
<evidence type="ECO:0000256" key="1">
    <source>
        <dbReference type="SAM" id="Coils"/>
    </source>
</evidence>
<dbReference type="RefSeq" id="WP_006808438.1">
    <property type="nucleotide sequence ID" value="NZ_ADAD01000195.1"/>
</dbReference>
<dbReference type="AlphaFoldDB" id="D0GPM5"/>
<feature type="domain" description="Endonuclease GajA/Old nuclease/RecF-like AAA" evidence="2">
    <location>
        <begin position="1"/>
        <end position="386"/>
    </location>
</feature>
<dbReference type="Pfam" id="PF20469">
    <property type="entry name" value="OLD-like_TOPRIM"/>
    <property type="match status" value="1"/>
</dbReference>